<dbReference type="OrthoDB" id="9785233at2"/>
<feature type="domain" description="FlgD Tudor-like" evidence="6">
    <location>
        <begin position="82"/>
        <end position="226"/>
    </location>
</feature>
<dbReference type="InterPro" id="IPR025963">
    <property type="entry name" value="FLgD_Tudor"/>
</dbReference>
<keyword evidence="3 5" id="KW-1005">Bacterial flagellum biogenesis</keyword>
<dbReference type="Proteomes" id="UP000295530">
    <property type="component" value="Unassembled WGS sequence"/>
</dbReference>
<dbReference type="EMBL" id="SNVX01000004">
    <property type="protein sequence ID" value="TDN59447.1"/>
    <property type="molecule type" value="Genomic_DNA"/>
</dbReference>
<dbReference type="Gene3D" id="2.30.30.910">
    <property type="match status" value="1"/>
</dbReference>
<comment type="caution">
    <text evidence="7">The sequence shown here is derived from an EMBL/GenBank/DDBJ whole genome shotgun (WGS) entry which is preliminary data.</text>
</comment>
<dbReference type="InterPro" id="IPR005648">
    <property type="entry name" value="FlgD"/>
</dbReference>
<evidence type="ECO:0000256" key="5">
    <source>
        <dbReference type="RuleBase" id="RU362076"/>
    </source>
</evidence>
<dbReference type="AlphaFoldDB" id="A0A4V3BPM8"/>
<keyword evidence="7" id="KW-0966">Cell projection</keyword>
<name>A0A4V3BPM8_SCAGO</name>
<proteinExistence type="inferred from homology"/>
<evidence type="ECO:0000256" key="2">
    <source>
        <dbReference type="ARBA" id="ARBA00016013"/>
    </source>
</evidence>
<evidence type="ECO:0000256" key="1">
    <source>
        <dbReference type="ARBA" id="ARBA00010577"/>
    </source>
</evidence>
<evidence type="ECO:0000256" key="3">
    <source>
        <dbReference type="ARBA" id="ARBA00022795"/>
    </source>
</evidence>
<dbReference type="GO" id="GO:0044781">
    <property type="term" value="P:bacterial-type flagellum organization"/>
    <property type="evidence" value="ECO:0007669"/>
    <property type="project" value="UniProtKB-UniRule"/>
</dbReference>
<dbReference type="RefSeq" id="WP_133460896.1">
    <property type="nucleotide sequence ID" value="NZ_SNVX01000004.1"/>
</dbReference>
<comment type="similarity">
    <text evidence="1 5">Belongs to the FlgD family.</text>
</comment>
<dbReference type="Pfam" id="PF03963">
    <property type="entry name" value="FlgD"/>
    <property type="match status" value="1"/>
</dbReference>
<keyword evidence="7" id="KW-0282">Flagellum</keyword>
<protein>
    <recommendedName>
        <fullName evidence="2 5">Basal-body rod modification protein FlgD</fullName>
    </recommendedName>
</protein>
<evidence type="ECO:0000259" key="6">
    <source>
        <dbReference type="Pfam" id="PF13861"/>
    </source>
</evidence>
<organism evidence="7 8">
    <name type="scientific">Scandinavium goeteborgense</name>
    <dbReference type="NCBI Taxonomy" id="1851514"/>
    <lineage>
        <taxon>Bacteria</taxon>
        <taxon>Pseudomonadati</taxon>
        <taxon>Pseudomonadota</taxon>
        <taxon>Gammaproteobacteria</taxon>
        <taxon>Enterobacterales</taxon>
        <taxon>Enterobacteriaceae</taxon>
        <taxon>Scandinavium</taxon>
    </lineage>
</organism>
<comment type="function">
    <text evidence="4 5">Required for flagellar hook formation. May act as a scaffolding protein.</text>
</comment>
<dbReference type="Pfam" id="PF13861">
    <property type="entry name" value="FLgD_tudor"/>
    <property type="match status" value="1"/>
</dbReference>
<gene>
    <name evidence="7" type="ORF">EC847_10448</name>
</gene>
<evidence type="ECO:0000313" key="8">
    <source>
        <dbReference type="Proteomes" id="UP000295530"/>
    </source>
</evidence>
<evidence type="ECO:0000313" key="7">
    <source>
        <dbReference type="EMBL" id="TDN59447.1"/>
    </source>
</evidence>
<sequence>MAVSPVNNSGGGTDYGTGNSAGDLTNSFMQLLVAQMQNQDPTNPMDNNQLTAQLAQFNTAAGVEKLNTSVASMYGLVNQLGSMSAASWVGRHVLIEGDPKVTTGSGIGLQQDGAETADEFSFLLGSDADTVTVTLTDAEGNAYTAELKNVKAGVQNYSLDDLQNFQPEPGPAPDTEYTVTFDAKNAEGEKPEVSGLMQVLVEGVTMTANGAVLHLKDHDPIGMSDVVVIQK</sequence>
<dbReference type="Gene3D" id="2.60.40.4070">
    <property type="match status" value="1"/>
</dbReference>
<accession>A0A4V3BPM8</accession>
<reference evidence="7 8" key="1">
    <citation type="submission" date="2019-03" db="EMBL/GenBank/DDBJ databases">
        <title>Genomic analyses of the natural microbiome of Caenorhabditis elegans.</title>
        <authorList>
            <person name="Samuel B."/>
        </authorList>
    </citation>
    <scope>NUCLEOTIDE SEQUENCE [LARGE SCALE GENOMIC DNA]</scope>
    <source>
        <strain evidence="7 8">BIGb0156</strain>
    </source>
</reference>
<evidence type="ECO:0000256" key="4">
    <source>
        <dbReference type="ARBA" id="ARBA00024746"/>
    </source>
</evidence>
<keyword evidence="8" id="KW-1185">Reference proteome</keyword>
<keyword evidence="7" id="KW-0969">Cilium</keyword>